<evidence type="ECO:0000313" key="1">
    <source>
        <dbReference type="EMBL" id="GFP22845.1"/>
    </source>
</evidence>
<dbReference type="Proteomes" id="UP000585609">
    <property type="component" value="Unassembled WGS sequence"/>
</dbReference>
<accession>A0A6V8NRE2</accession>
<comment type="caution">
    <text evidence="1">The sequence shown here is derived from an EMBL/GenBank/DDBJ whole genome shotgun (WGS) entry which is preliminary data.</text>
</comment>
<sequence length="56" mass="6226">MMPIWIDGVMMKGMLEKVFTAEKSLPSELRIISSGGVWKWIGEEIGTASSGVRTKR</sequence>
<proteinExistence type="predicted"/>
<protein>
    <submittedName>
        <fullName evidence="1">Uncharacterized protein</fullName>
    </submittedName>
</protein>
<evidence type="ECO:0000313" key="2">
    <source>
        <dbReference type="Proteomes" id="UP000585609"/>
    </source>
</evidence>
<name>A0A6V8NRE2_9ACTN</name>
<gene>
    <name evidence="1" type="ORF">HKBW3S09_00312</name>
</gene>
<reference evidence="1 2" key="1">
    <citation type="journal article" date="2020" name="Front. Microbiol.">
        <title>Single-cell genomics of novel Actinobacteria with the Wood-Ljungdahl pathway discovered in a serpentinizing system.</title>
        <authorList>
            <person name="Merino N."/>
            <person name="Kawai M."/>
            <person name="Boyd E.S."/>
            <person name="Colman D.R."/>
            <person name="McGlynn S.E."/>
            <person name="Nealson K.H."/>
            <person name="Kurokawa K."/>
            <person name="Hongoh Y."/>
        </authorList>
    </citation>
    <scope>NUCLEOTIDE SEQUENCE [LARGE SCALE GENOMIC DNA]</scope>
    <source>
        <strain evidence="1 2">S09_30</strain>
    </source>
</reference>
<organism evidence="1 2">
    <name type="scientific">Candidatus Hakubella thermalkaliphila</name>
    <dbReference type="NCBI Taxonomy" id="2754717"/>
    <lineage>
        <taxon>Bacteria</taxon>
        <taxon>Bacillati</taxon>
        <taxon>Actinomycetota</taxon>
        <taxon>Actinomycetota incertae sedis</taxon>
        <taxon>Candidatus Hakubellales</taxon>
        <taxon>Candidatus Hakubellaceae</taxon>
        <taxon>Candidatus Hakubella</taxon>
    </lineage>
</organism>
<dbReference type="EMBL" id="BLRW01000023">
    <property type="protein sequence ID" value="GFP22845.1"/>
    <property type="molecule type" value="Genomic_DNA"/>
</dbReference>
<dbReference type="AlphaFoldDB" id="A0A6V8NRE2"/>